<name>A0A3B1IMR6_ASTMX</name>
<dbReference type="GeneTree" id="ENSGT00990000206608"/>
<dbReference type="Gene3D" id="3.30.420.10">
    <property type="entry name" value="Ribonuclease H-like superfamily/Ribonuclease H"/>
    <property type="match status" value="1"/>
</dbReference>
<dbReference type="Proteomes" id="UP000018467">
    <property type="component" value="Unassembled WGS sequence"/>
</dbReference>
<proteinExistence type="predicted"/>
<organism evidence="1 2">
    <name type="scientific">Astyanax mexicanus</name>
    <name type="common">Blind cave fish</name>
    <name type="synonym">Astyanax fasciatus mexicanus</name>
    <dbReference type="NCBI Taxonomy" id="7994"/>
    <lineage>
        <taxon>Eukaryota</taxon>
        <taxon>Metazoa</taxon>
        <taxon>Chordata</taxon>
        <taxon>Craniata</taxon>
        <taxon>Vertebrata</taxon>
        <taxon>Euteleostomi</taxon>
        <taxon>Actinopterygii</taxon>
        <taxon>Neopterygii</taxon>
        <taxon>Teleostei</taxon>
        <taxon>Ostariophysi</taxon>
        <taxon>Characiformes</taxon>
        <taxon>Characoidei</taxon>
        <taxon>Acestrorhamphidae</taxon>
        <taxon>Acestrorhamphinae</taxon>
        <taxon>Astyanax</taxon>
    </lineage>
</organism>
<dbReference type="GO" id="GO:0003676">
    <property type="term" value="F:nucleic acid binding"/>
    <property type="evidence" value="ECO:0007669"/>
    <property type="project" value="InterPro"/>
</dbReference>
<evidence type="ECO:0000313" key="1">
    <source>
        <dbReference type="Ensembl" id="ENSAMXP00000031006.1"/>
    </source>
</evidence>
<dbReference type="STRING" id="7994.ENSAMXP00000031006"/>
<reference evidence="2" key="2">
    <citation type="journal article" date="2014" name="Nat. Commun.">
        <title>The cavefish genome reveals candidate genes for eye loss.</title>
        <authorList>
            <person name="McGaugh S.E."/>
            <person name="Gross J.B."/>
            <person name="Aken B."/>
            <person name="Blin M."/>
            <person name="Borowsky R."/>
            <person name="Chalopin D."/>
            <person name="Hinaux H."/>
            <person name="Jeffery W.R."/>
            <person name="Keene A."/>
            <person name="Ma L."/>
            <person name="Minx P."/>
            <person name="Murphy D."/>
            <person name="O'Quin K.E."/>
            <person name="Retaux S."/>
            <person name="Rohner N."/>
            <person name="Searle S.M."/>
            <person name="Stahl B.A."/>
            <person name="Tabin C."/>
            <person name="Volff J.N."/>
            <person name="Yoshizawa M."/>
            <person name="Warren W.C."/>
        </authorList>
    </citation>
    <scope>NUCLEOTIDE SEQUENCE [LARGE SCALE GENOMIC DNA]</scope>
    <source>
        <strain evidence="2">female</strain>
    </source>
</reference>
<reference evidence="2" key="1">
    <citation type="submission" date="2013-03" db="EMBL/GenBank/DDBJ databases">
        <authorList>
            <person name="Jeffery W."/>
            <person name="Warren W."/>
            <person name="Wilson R.K."/>
        </authorList>
    </citation>
    <scope>NUCLEOTIDE SEQUENCE</scope>
    <source>
        <strain evidence="2">female</strain>
    </source>
</reference>
<dbReference type="AlphaFoldDB" id="A0A3B1IMR6"/>
<sequence>MTLRKVRNQPRTTRDELVNDLKTRLKFGHDHLDDWLVLIPIAVWRTKMMSTIPKTPSLLMTALYQGEDDRAMYCEILWNNFLPSVKALKMDRGWVFQHDNNPKHTARITKEWLCKEHIKVLEWPSHLGLQT</sequence>
<reference evidence="1" key="4">
    <citation type="submission" date="2025-09" db="UniProtKB">
        <authorList>
            <consortium name="Ensembl"/>
        </authorList>
    </citation>
    <scope>IDENTIFICATION</scope>
</reference>
<evidence type="ECO:0000313" key="2">
    <source>
        <dbReference type="Proteomes" id="UP000018467"/>
    </source>
</evidence>
<accession>A0A3B1IMR6</accession>
<evidence type="ECO:0008006" key="3">
    <source>
        <dbReference type="Google" id="ProtNLM"/>
    </source>
</evidence>
<dbReference type="Ensembl" id="ENSAMXT00000052123.1">
    <property type="protein sequence ID" value="ENSAMXP00000031006.1"/>
    <property type="gene ID" value="ENSAMXG00000038625.1"/>
</dbReference>
<dbReference type="InParanoid" id="A0A3B1IMR6"/>
<keyword evidence="2" id="KW-1185">Reference proteome</keyword>
<dbReference type="Bgee" id="ENSAMXG00000038625">
    <property type="expression patterns" value="Expressed in mesonephros and 5 other cell types or tissues"/>
</dbReference>
<protein>
    <recommendedName>
        <fullName evidence="3">Tc1-like transposase DDE domain-containing protein</fullName>
    </recommendedName>
</protein>
<reference evidence="1" key="3">
    <citation type="submission" date="2025-08" db="UniProtKB">
        <authorList>
            <consortium name="Ensembl"/>
        </authorList>
    </citation>
    <scope>IDENTIFICATION</scope>
</reference>
<dbReference type="InterPro" id="IPR036397">
    <property type="entry name" value="RNaseH_sf"/>
</dbReference>